<keyword evidence="4" id="KW-1185">Reference proteome</keyword>
<keyword evidence="1" id="KW-1133">Transmembrane helix</keyword>
<dbReference type="EMBL" id="JACHMN010000002">
    <property type="protein sequence ID" value="MBB5869304.1"/>
    <property type="molecule type" value="Genomic_DNA"/>
</dbReference>
<dbReference type="InterPro" id="IPR019545">
    <property type="entry name" value="DM13_domain"/>
</dbReference>
<evidence type="ECO:0000256" key="1">
    <source>
        <dbReference type="SAM" id="Phobius"/>
    </source>
</evidence>
<dbReference type="AlphaFoldDB" id="A0A841BLZ6"/>
<dbReference type="Pfam" id="PF10517">
    <property type="entry name" value="DM13"/>
    <property type="match status" value="1"/>
</dbReference>
<dbReference type="PROSITE" id="PS51549">
    <property type="entry name" value="DM13"/>
    <property type="match status" value="1"/>
</dbReference>
<gene>
    <name evidence="3" type="ORF">F4553_002683</name>
</gene>
<keyword evidence="1" id="KW-0472">Membrane</keyword>
<comment type="caution">
    <text evidence="3">The sequence shown here is derived from an EMBL/GenBank/DDBJ whole genome shotgun (WGS) entry which is preliminary data.</text>
</comment>
<protein>
    <recommendedName>
        <fullName evidence="2">DM13 domain-containing protein</fullName>
    </recommendedName>
</protein>
<evidence type="ECO:0000259" key="2">
    <source>
        <dbReference type="PROSITE" id="PS51549"/>
    </source>
</evidence>
<dbReference type="Proteomes" id="UP000587527">
    <property type="component" value="Unassembled WGS sequence"/>
</dbReference>
<name>A0A841BLZ6_9ACTN</name>
<evidence type="ECO:0000313" key="4">
    <source>
        <dbReference type="Proteomes" id="UP000587527"/>
    </source>
</evidence>
<organism evidence="3 4">
    <name type="scientific">Allocatelliglobosispora scoriae</name>
    <dbReference type="NCBI Taxonomy" id="643052"/>
    <lineage>
        <taxon>Bacteria</taxon>
        <taxon>Bacillati</taxon>
        <taxon>Actinomycetota</taxon>
        <taxon>Actinomycetes</taxon>
        <taxon>Micromonosporales</taxon>
        <taxon>Micromonosporaceae</taxon>
        <taxon>Allocatelliglobosispora</taxon>
    </lineage>
</organism>
<accession>A0A841BLZ6</accession>
<feature type="transmembrane region" description="Helical" evidence="1">
    <location>
        <begin position="9"/>
        <end position="29"/>
    </location>
</feature>
<dbReference type="RefSeq" id="WP_184835846.1">
    <property type="nucleotide sequence ID" value="NZ_JACHMN010000002.1"/>
</dbReference>
<reference evidence="3 4" key="1">
    <citation type="submission" date="2020-08" db="EMBL/GenBank/DDBJ databases">
        <title>Sequencing the genomes of 1000 actinobacteria strains.</title>
        <authorList>
            <person name="Klenk H.-P."/>
        </authorList>
    </citation>
    <scope>NUCLEOTIDE SEQUENCE [LARGE SCALE GENOMIC DNA]</scope>
    <source>
        <strain evidence="3 4">DSM 45362</strain>
    </source>
</reference>
<sequence>MSTLLRKPAAWAVAVILLIGVGFGIYWTLGRSATGATAAAPSPSAESVGPSATPGGQRVSLLAKGNFVSHEHKTTGEARLVQLYTDGHTQLVIVGLDTTAAPDLHLMLSAQRVTAGNKAAYDDGFHVDLGPLKAAKGDQTYEIPRGTDLTAIYSVTVWSTATSVSFGAAELKQVPRT</sequence>
<keyword evidence="1" id="KW-0812">Transmembrane</keyword>
<feature type="domain" description="DM13" evidence="2">
    <location>
        <begin position="59"/>
        <end position="172"/>
    </location>
</feature>
<proteinExistence type="predicted"/>
<evidence type="ECO:0000313" key="3">
    <source>
        <dbReference type="EMBL" id="MBB5869304.1"/>
    </source>
</evidence>